<dbReference type="RefSeq" id="WP_076196345.1">
    <property type="nucleotide sequence ID" value="NZ_CP019236.1"/>
</dbReference>
<dbReference type="EMBL" id="CP019236">
    <property type="protein sequence ID" value="APW36201.1"/>
    <property type="molecule type" value="Genomic_DNA"/>
</dbReference>
<organism evidence="6 7">
    <name type="scientific">Rhodoferax koreensis</name>
    <dbReference type="NCBI Taxonomy" id="1842727"/>
    <lineage>
        <taxon>Bacteria</taxon>
        <taxon>Pseudomonadati</taxon>
        <taxon>Pseudomonadota</taxon>
        <taxon>Betaproteobacteria</taxon>
        <taxon>Burkholderiales</taxon>
        <taxon>Comamonadaceae</taxon>
        <taxon>Rhodoferax</taxon>
    </lineage>
</organism>
<dbReference type="OrthoDB" id="9106612at2"/>
<dbReference type="Pfam" id="PF03466">
    <property type="entry name" value="LysR_substrate"/>
    <property type="match status" value="1"/>
</dbReference>
<dbReference type="InterPro" id="IPR036390">
    <property type="entry name" value="WH_DNA-bd_sf"/>
</dbReference>
<dbReference type="GO" id="GO:0005829">
    <property type="term" value="C:cytosol"/>
    <property type="evidence" value="ECO:0007669"/>
    <property type="project" value="TreeGrafter"/>
</dbReference>
<evidence type="ECO:0000256" key="2">
    <source>
        <dbReference type="ARBA" id="ARBA00023015"/>
    </source>
</evidence>
<dbReference type="FunFam" id="1.10.10.10:FF:000001">
    <property type="entry name" value="LysR family transcriptional regulator"/>
    <property type="match status" value="1"/>
</dbReference>
<evidence type="ECO:0000313" key="6">
    <source>
        <dbReference type="EMBL" id="APW36201.1"/>
    </source>
</evidence>
<reference evidence="6 7" key="1">
    <citation type="submission" date="2017-01" db="EMBL/GenBank/DDBJ databases">
        <authorList>
            <person name="Mah S.A."/>
            <person name="Swanson W.J."/>
            <person name="Moy G.W."/>
            <person name="Vacquier V.D."/>
        </authorList>
    </citation>
    <scope>NUCLEOTIDE SEQUENCE [LARGE SCALE GENOMIC DNA]</scope>
    <source>
        <strain evidence="6 7">DCY110</strain>
    </source>
</reference>
<dbReference type="STRING" id="1842727.RD110_02380"/>
<dbReference type="InterPro" id="IPR036388">
    <property type="entry name" value="WH-like_DNA-bd_sf"/>
</dbReference>
<dbReference type="AlphaFoldDB" id="A0A1P8JR42"/>
<evidence type="ECO:0000256" key="1">
    <source>
        <dbReference type="ARBA" id="ARBA00009437"/>
    </source>
</evidence>
<gene>
    <name evidence="6" type="ORF">RD110_02380</name>
</gene>
<dbReference type="PANTHER" id="PTHR30419">
    <property type="entry name" value="HTH-TYPE TRANSCRIPTIONAL REGULATOR YBHD"/>
    <property type="match status" value="1"/>
</dbReference>
<keyword evidence="4" id="KW-0804">Transcription</keyword>
<protein>
    <recommendedName>
        <fullName evidence="5">HTH lysR-type domain-containing protein</fullName>
    </recommendedName>
</protein>
<dbReference type="GO" id="GO:0003700">
    <property type="term" value="F:DNA-binding transcription factor activity"/>
    <property type="evidence" value="ECO:0007669"/>
    <property type="project" value="InterPro"/>
</dbReference>
<dbReference type="PROSITE" id="PS50931">
    <property type="entry name" value="HTH_LYSR"/>
    <property type="match status" value="1"/>
</dbReference>
<feature type="domain" description="HTH lysR-type" evidence="5">
    <location>
        <begin position="12"/>
        <end position="69"/>
    </location>
</feature>
<dbReference type="GO" id="GO:0003677">
    <property type="term" value="F:DNA binding"/>
    <property type="evidence" value="ECO:0007669"/>
    <property type="project" value="UniProtKB-KW"/>
</dbReference>
<evidence type="ECO:0000256" key="4">
    <source>
        <dbReference type="ARBA" id="ARBA00023163"/>
    </source>
</evidence>
<dbReference type="PRINTS" id="PR00039">
    <property type="entry name" value="HTHLYSR"/>
</dbReference>
<sequence>MIDSKSRPPSGVTLRQLRAFVAVAQDGSITRAAQRLHLTSSALSMLISSLEGELAVRLFERTTRRMALSDAGAELLPSIEKVFDNLDAAFDGLRQFADRRSGRFAVATSPLLAATLLPTLLASFRLRFPSIEVNLFDLTPDGIAQAVRSGQADFGVCTADEDIPDLVATALYQDRLMLACTAGHPLAQRREVRWTELAGEPLVLLRHGSGLRTLVERGFAEVNETLRPAFEVAHVGTAVGLVEAGLGISILPSYALHRTRAVDVVAVPMTAPVVQRNIVALTAPQRRLSAPCEAFLAHFRQGMTAAAVPVAPARKTAKKR</sequence>
<dbReference type="InterPro" id="IPR000847">
    <property type="entry name" value="LysR_HTH_N"/>
</dbReference>
<dbReference type="Pfam" id="PF00126">
    <property type="entry name" value="HTH_1"/>
    <property type="match status" value="1"/>
</dbReference>
<keyword evidence="2" id="KW-0805">Transcription regulation</keyword>
<name>A0A1P8JR42_9BURK</name>
<evidence type="ECO:0000256" key="3">
    <source>
        <dbReference type="ARBA" id="ARBA00023125"/>
    </source>
</evidence>
<dbReference type="PANTHER" id="PTHR30419:SF8">
    <property type="entry name" value="NITROGEN ASSIMILATION TRANSCRIPTIONAL ACTIVATOR-RELATED"/>
    <property type="match status" value="1"/>
</dbReference>
<accession>A0A1P8JR42</accession>
<evidence type="ECO:0000313" key="7">
    <source>
        <dbReference type="Proteomes" id="UP000186609"/>
    </source>
</evidence>
<dbReference type="CDD" id="cd08440">
    <property type="entry name" value="PBP2_LTTR_like_4"/>
    <property type="match status" value="1"/>
</dbReference>
<dbReference type="KEGG" id="rhy:RD110_02380"/>
<dbReference type="Gene3D" id="1.10.10.10">
    <property type="entry name" value="Winged helix-like DNA-binding domain superfamily/Winged helix DNA-binding domain"/>
    <property type="match status" value="1"/>
</dbReference>
<evidence type="ECO:0000259" key="5">
    <source>
        <dbReference type="PROSITE" id="PS50931"/>
    </source>
</evidence>
<dbReference type="InterPro" id="IPR050950">
    <property type="entry name" value="HTH-type_LysR_regulators"/>
</dbReference>
<dbReference type="SUPFAM" id="SSF53850">
    <property type="entry name" value="Periplasmic binding protein-like II"/>
    <property type="match status" value="1"/>
</dbReference>
<dbReference type="InterPro" id="IPR005119">
    <property type="entry name" value="LysR_subst-bd"/>
</dbReference>
<dbReference type="Proteomes" id="UP000186609">
    <property type="component" value="Chromosome"/>
</dbReference>
<keyword evidence="7" id="KW-1185">Reference proteome</keyword>
<dbReference type="SUPFAM" id="SSF46785">
    <property type="entry name" value="Winged helix' DNA-binding domain"/>
    <property type="match status" value="1"/>
</dbReference>
<comment type="similarity">
    <text evidence="1">Belongs to the LysR transcriptional regulatory family.</text>
</comment>
<dbReference type="Gene3D" id="3.40.190.290">
    <property type="match status" value="1"/>
</dbReference>
<keyword evidence="3" id="KW-0238">DNA-binding</keyword>
<proteinExistence type="inferred from homology"/>